<accession>A0A843XBA5</accession>
<feature type="compositionally biased region" description="Acidic residues" evidence="2">
    <location>
        <begin position="30"/>
        <end position="61"/>
    </location>
</feature>
<dbReference type="Proteomes" id="UP000652761">
    <property type="component" value="Unassembled WGS sequence"/>
</dbReference>
<feature type="region of interest" description="Disordered" evidence="2">
    <location>
        <begin position="30"/>
        <end position="95"/>
    </location>
</feature>
<evidence type="ECO:0000256" key="1">
    <source>
        <dbReference type="SAM" id="Coils"/>
    </source>
</evidence>
<comment type="caution">
    <text evidence="3">The sequence shown here is derived from an EMBL/GenBank/DDBJ whole genome shotgun (WGS) entry which is preliminary data.</text>
</comment>
<dbReference type="AlphaFoldDB" id="A0A843XBA5"/>
<evidence type="ECO:0000313" key="3">
    <source>
        <dbReference type="EMBL" id="MQM16606.1"/>
    </source>
</evidence>
<proteinExistence type="predicted"/>
<reference evidence="3" key="1">
    <citation type="submission" date="2017-07" db="EMBL/GenBank/DDBJ databases">
        <title>Taro Niue Genome Assembly and Annotation.</title>
        <authorList>
            <person name="Atibalentja N."/>
            <person name="Keating K."/>
            <person name="Fields C.J."/>
        </authorList>
    </citation>
    <scope>NUCLEOTIDE SEQUENCE</scope>
    <source>
        <strain evidence="3">Niue_2</strain>
        <tissue evidence="3">Leaf</tissue>
    </source>
</reference>
<keyword evidence="1" id="KW-0175">Coiled coil</keyword>
<organism evidence="3 4">
    <name type="scientific">Colocasia esculenta</name>
    <name type="common">Wild taro</name>
    <name type="synonym">Arum esculentum</name>
    <dbReference type="NCBI Taxonomy" id="4460"/>
    <lineage>
        <taxon>Eukaryota</taxon>
        <taxon>Viridiplantae</taxon>
        <taxon>Streptophyta</taxon>
        <taxon>Embryophyta</taxon>
        <taxon>Tracheophyta</taxon>
        <taxon>Spermatophyta</taxon>
        <taxon>Magnoliopsida</taxon>
        <taxon>Liliopsida</taxon>
        <taxon>Araceae</taxon>
        <taxon>Aroideae</taxon>
        <taxon>Colocasieae</taxon>
        <taxon>Colocasia</taxon>
    </lineage>
</organism>
<feature type="coiled-coil region" evidence="1">
    <location>
        <begin position="202"/>
        <end position="243"/>
    </location>
</feature>
<evidence type="ECO:0000313" key="4">
    <source>
        <dbReference type="Proteomes" id="UP000652761"/>
    </source>
</evidence>
<feature type="compositionally biased region" description="Polar residues" evidence="2">
    <location>
        <begin position="63"/>
        <end position="90"/>
    </location>
</feature>
<dbReference type="EMBL" id="NMUH01007082">
    <property type="protein sequence ID" value="MQM16606.1"/>
    <property type="molecule type" value="Genomic_DNA"/>
</dbReference>
<protein>
    <submittedName>
        <fullName evidence="3">Uncharacterized protein</fullName>
    </submittedName>
</protein>
<evidence type="ECO:0000256" key="2">
    <source>
        <dbReference type="SAM" id="MobiDB-lite"/>
    </source>
</evidence>
<gene>
    <name evidence="3" type="ORF">Taro_049564</name>
</gene>
<name>A0A843XBA5_COLES</name>
<sequence>MNEGIDNLEPMNRFDIDGIQLDDTLLSEVQEEREDIYEDDDVFSEDELDFDSDNDEMDEEINMASSQETNHQVSRTPSSQGSTNASNVPTSRKIRKSRGKFKGLETFKKIKGYNNAKLLVQIDMEFRRQFGENTDGLVGEIARLETVKDKLEELASQSCHSLVASTPEEVLSFVVGQRSGHVRGQGCGPRPPSKSVAIAATIAGLQSQVKEKEERMIQMEEIISKQREDLNKIQEKLDRQHEEM</sequence>
<keyword evidence="4" id="KW-1185">Reference proteome</keyword>